<comment type="caution">
    <text evidence="1">The sequence shown here is derived from an EMBL/GenBank/DDBJ whole genome shotgun (WGS) entry which is preliminary data.</text>
</comment>
<keyword evidence="2" id="KW-1185">Reference proteome</keyword>
<name>A0AAV0PE23_9ROSI</name>
<evidence type="ECO:0000313" key="1">
    <source>
        <dbReference type="EMBL" id="CAI0468516.1"/>
    </source>
</evidence>
<dbReference type="EMBL" id="CAMGYJ010000008">
    <property type="protein sequence ID" value="CAI0468516.1"/>
    <property type="molecule type" value="Genomic_DNA"/>
</dbReference>
<evidence type="ECO:0000313" key="2">
    <source>
        <dbReference type="Proteomes" id="UP001154282"/>
    </source>
</evidence>
<reference evidence="1" key="1">
    <citation type="submission" date="2022-08" db="EMBL/GenBank/DDBJ databases">
        <authorList>
            <person name="Gutierrez-Valencia J."/>
        </authorList>
    </citation>
    <scope>NUCLEOTIDE SEQUENCE</scope>
</reference>
<protein>
    <submittedName>
        <fullName evidence="1">Uncharacterized protein</fullName>
    </submittedName>
</protein>
<sequence length="21" mass="2586">MLHRLLNISIMDIRFQLFIVI</sequence>
<organism evidence="1 2">
    <name type="scientific">Linum tenue</name>
    <dbReference type="NCBI Taxonomy" id="586396"/>
    <lineage>
        <taxon>Eukaryota</taxon>
        <taxon>Viridiplantae</taxon>
        <taxon>Streptophyta</taxon>
        <taxon>Embryophyta</taxon>
        <taxon>Tracheophyta</taxon>
        <taxon>Spermatophyta</taxon>
        <taxon>Magnoliopsida</taxon>
        <taxon>eudicotyledons</taxon>
        <taxon>Gunneridae</taxon>
        <taxon>Pentapetalae</taxon>
        <taxon>rosids</taxon>
        <taxon>fabids</taxon>
        <taxon>Malpighiales</taxon>
        <taxon>Linaceae</taxon>
        <taxon>Linum</taxon>
    </lineage>
</organism>
<dbReference type="AlphaFoldDB" id="A0AAV0PE23"/>
<accession>A0AAV0PE23</accession>
<dbReference type="Proteomes" id="UP001154282">
    <property type="component" value="Unassembled WGS sequence"/>
</dbReference>
<proteinExistence type="predicted"/>
<gene>
    <name evidence="1" type="ORF">LITE_LOCUS37834</name>
</gene>